<dbReference type="AlphaFoldDB" id="A0AAE3N1U9"/>
<feature type="transmembrane region" description="Helical" evidence="1">
    <location>
        <begin position="29"/>
        <end position="48"/>
    </location>
</feature>
<feature type="transmembrane region" description="Helical" evidence="1">
    <location>
        <begin position="68"/>
        <end position="88"/>
    </location>
</feature>
<evidence type="ECO:0000313" key="2">
    <source>
        <dbReference type="EMBL" id="MCX8998412.1"/>
    </source>
</evidence>
<name>A0AAE3N1U9_9HYPH</name>
<feature type="transmembrane region" description="Helical" evidence="1">
    <location>
        <begin position="95"/>
        <end position="112"/>
    </location>
</feature>
<evidence type="ECO:0000313" key="3">
    <source>
        <dbReference type="Proteomes" id="UP001208771"/>
    </source>
</evidence>
<accession>A0AAE3N1U9</accession>
<organism evidence="2 3">
    <name type="scientific">Ectorhizobium quercum</name>
    <dbReference type="NCBI Taxonomy" id="2965071"/>
    <lineage>
        <taxon>Bacteria</taxon>
        <taxon>Pseudomonadati</taxon>
        <taxon>Pseudomonadota</taxon>
        <taxon>Alphaproteobacteria</taxon>
        <taxon>Hyphomicrobiales</taxon>
        <taxon>Rhizobiaceae</taxon>
        <taxon>Ectorhizobium</taxon>
    </lineage>
</organism>
<protein>
    <submittedName>
        <fullName evidence="2">Uncharacterized protein</fullName>
    </submittedName>
</protein>
<comment type="caution">
    <text evidence="2">The sequence shown here is derived from an EMBL/GenBank/DDBJ whole genome shotgun (WGS) entry which is preliminary data.</text>
</comment>
<dbReference type="Proteomes" id="UP001208771">
    <property type="component" value="Unassembled WGS sequence"/>
</dbReference>
<evidence type="ECO:0000256" key="1">
    <source>
        <dbReference type="SAM" id="Phobius"/>
    </source>
</evidence>
<keyword evidence="1" id="KW-0472">Membrane</keyword>
<gene>
    <name evidence="2" type="ORF">NOF55_14955</name>
</gene>
<proteinExistence type="predicted"/>
<keyword evidence="1" id="KW-1133">Transmembrane helix</keyword>
<dbReference type="RefSeq" id="WP_306412188.1">
    <property type="nucleotide sequence ID" value="NZ_JANFPI010000004.1"/>
</dbReference>
<dbReference type="EMBL" id="JANFPI010000004">
    <property type="protein sequence ID" value="MCX8998412.1"/>
    <property type="molecule type" value="Genomic_DNA"/>
</dbReference>
<feature type="transmembrane region" description="Helical" evidence="1">
    <location>
        <begin position="132"/>
        <end position="151"/>
    </location>
</feature>
<keyword evidence="1" id="KW-0812">Transmembrane</keyword>
<keyword evidence="3" id="KW-1185">Reference proteome</keyword>
<reference evidence="2" key="1">
    <citation type="submission" date="2022-07" db="EMBL/GenBank/DDBJ databases">
        <title>Ectorhizobium quercum gen.nov., sp. nov.</title>
        <authorList>
            <person name="Ma T."/>
            <person name="Li Y."/>
        </authorList>
    </citation>
    <scope>NUCLEOTIDE SEQUENCE</scope>
    <source>
        <strain evidence="2">BDR2-2</strain>
    </source>
</reference>
<sequence length="169" mass="17945">MSLDTTQTAHPREKPVSFRRRLARTAFEAALLLAGTAAFNGILFGHVRTGAYRFAVHEDVPATSANEYGSFVVEIALGMAAGLLVAVLLGRIGGIRVLAFPLAAVAALYAGMPDARLFGSTWTMGERAALFIDAYPISVPVVLVILLLHALPFRGRRRMSPGGPSQPAS</sequence>